<dbReference type="Pfam" id="PF01529">
    <property type="entry name" value="DHHC"/>
    <property type="match status" value="1"/>
</dbReference>
<reference evidence="10 11" key="1">
    <citation type="submission" date="2019-04" db="EMBL/GenBank/DDBJ databases">
        <title>Chromosome genome assembly for Takifugu flavidus.</title>
        <authorList>
            <person name="Xiao S."/>
        </authorList>
    </citation>
    <scope>NUCLEOTIDE SEQUENCE [LARGE SCALE GENOMIC DNA]</scope>
    <source>
        <strain evidence="10">HTHZ2018</strain>
        <tissue evidence="10">Muscle</tissue>
    </source>
</reference>
<feature type="region of interest" description="Disordered" evidence="8">
    <location>
        <begin position="340"/>
        <end position="393"/>
    </location>
</feature>
<dbReference type="GO" id="GO:0005794">
    <property type="term" value="C:Golgi apparatus"/>
    <property type="evidence" value="ECO:0007669"/>
    <property type="project" value="TreeGrafter"/>
</dbReference>
<feature type="compositionally biased region" description="Polar residues" evidence="8">
    <location>
        <begin position="464"/>
        <end position="475"/>
    </location>
</feature>
<feature type="transmembrane region" description="Helical" evidence="7">
    <location>
        <begin position="237"/>
        <end position="259"/>
    </location>
</feature>
<dbReference type="GO" id="GO:0016020">
    <property type="term" value="C:membrane"/>
    <property type="evidence" value="ECO:0007669"/>
    <property type="project" value="UniProtKB-SubCell"/>
</dbReference>
<evidence type="ECO:0000256" key="2">
    <source>
        <dbReference type="ARBA" id="ARBA00022679"/>
    </source>
</evidence>
<feature type="transmembrane region" description="Helical" evidence="7">
    <location>
        <begin position="167"/>
        <end position="191"/>
    </location>
</feature>
<feature type="region of interest" description="Disordered" evidence="8">
    <location>
        <begin position="280"/>
        <end position="318"/>
    </location>
</feature>
<sequence>MDAFCRNPNRTVPVAEDNPHRADVPLCSRTNGWSWPPHPFQLLAWLLYIYFAITTFGVFVPLLPAHWIPAGYICTGVMFACHLCVHITAVSIDPADHNVRTKSDRGPVPVFDRSKHPHVIENCHCYLCQVDVGPKSKHCSSCNKCVANFDHHCRWLNNCVGSRNYKLFLHSVLSALLGICFVLVVASYVFVEFFLHPSRLRTNQHFLLRNDSSVWFVFLPVAPLSSAAAVIPGLAAVTITLALLSSVLLSHLLCFHIYLMWNRLSTYEYIVRQRHRHGRRDSRKTAAAVPSVSLFNDADGPSPQGFTQPQMDNEEGPTVAVHGEPATLVKSRVRTVSSPVVEEANMSSELNAAAPTRRRTQKKKRKSQKVPSEMTRDHSPNSGLPPADASSASSVSLAQRIPFPAFPLRASLPPLAPALGPVQAAAPPAEYHSDSAESLEEIPMVLAKLGSSLTVGDSSRFSQRTVSAFPPQSSHCRTKRKASASRNNKSTGELMFEMSSTQPPTVFVSRASGDTTVTCQDSPTLGQRETGIM</sequence>
<comment type="similarity">
    <text evidence="7">Belongs to the DHHC palmitoyltransferase family.</text>
</comment>
<feature type="transmembrane region" description="Helical" evidence="7">
    <location>
        <begin position="70"/>
        <end position="92"/>
    </location>
</feature>
<dbReference type="EC" id="2.3.1.225" evidence="7"/>
<feature type="compositionally biased region" description="Basic residues" evidence="8">
    <location>
        <begin position="356"/>
        <end position="368"/>
    </location>
</feature>
<name>A0A5C6NJX9_9TELE</name>
<keyword evidence="2 7" id="KW-0808">Transferase</keyword>
<feature type="region of interest" description="Disordered" evidence="8">
    <location>
        <begin position="464"/>
        <end position="488"/>
    </location>
</feature>
<evidence type="ECO:0000313" key="11">
    <source>
        <dbReference type="Proteomes" id="UP000324091"/>
    </source>
</evidence>
<proteinExistence type="inferred from homology"/>
<evidence type="ECO:0000256" key="4">
    <source>
        <dbReference type="ARBA" id="ARBA00022989"/>
    </source>
</evidence>
<dbReference type="PANTHER" id="PTHR22883:SF8">
    <property type="entry name" value="PALMITOYLTRANSFERASE ZDHHC1"/>
    <property type="match status" value="1"/>
</dbReference>
<gene>
    <name evidence="10" type="ORF">D4764_02G0005840</name>
</gene>
<dbReference type="AlphaFoldDB" id="A0A5C6NJX9"/>
<dbReference type="InterPro" id="IPR001594">
    <property type="entry name" value="Palmitoyltrfase_DHHC"/>
</dbReference>
<protein>
    <recommendedName>
        <fullName evidence="7">Palmitoyltransferase</fullName>
        <ecNumber evidence="7">2.3.1.225</ecNumber>
    </recommendedName>
</protein>
<dbReference type="GO" id="GO:0005783">
    <property type="term" value="C:endoplasmic reticulum"/>
    <property type="evidence" value="ECO:0007669"/>
    <property type="project" value="TreeGrafter"/>
</dbReference>
<feature type="transmembrane region" description="Helical" evidence="7">
    <location>
        <begin position="42"/>
        <end position="63"/>
    </location>
</feature>
<dbReference type="PROSITE" id="PS50216">
    <property type="entry name" value="DHHC"/>
    <property type="match status" value="1"/>
</dbReference>
<evidence type="ECO:0000313" key="10">
    <source>
        <dbReference type="EMBL" id="TWW67543.1"/>
    </source>
</evidence>
<keyword evidence="5 7" id="KW-0472">Membrane</keyword>
<accession>A0A5C6NJX9</accession>
<dbReference type="EMBL" id="RHFK02000012">
    <property type="protein sequence ID" value="TWW67543.1"/>
    <property type="molecule type" value="Genomic_DNA"/>
</dbReference>
<comment type="domain">
    <text evidence="7">The DHHC domain is required for palmitoyltransferase activity.</text>
</comment>
<dbReference type="Proteomes" id="UP000324091">
    <property type="component" value="Chromosome 2"/>
</dbReference>
<keyword evidence="6 7" id="KW-0012">Acyltransferase</keyword>
<dbReference type="GO" id="GO:0019706">
    <property type="term" value="F:protein-cysteine S-palmitoyltransferase activity"/>
    <property type="evidence" value="ECO:0007669"/>
    <property type="project" value="UniProtKB-EC"/>
</dbReference>
<dbReference type="PANTHER" id="PTHR22883">
    <property type="entry name" value="ZINC FINGER DHHC DOMAIN CONTAINING PROTEIN"/>
    <property type="match status" value="1"/>
</dbReference>
<keyword evidence="4 7" id="KW-1133">Transmembrane helix</keyword>
<evidence type="ECO:0000256" key="6">
    <source>
        <dbReference type="ARBA" id="ARBA00023315"/>
    </source>
</evidence>
<evidence type="ECO:0000259" key="9">
    <source>
        <dbReference type="Pfam" id="PF01529"/>
    </source>
</evidence>
<comment type="caution">
    <text evidence="10">The sequence shown here is derived from an EMBL/GenBank/DDBJ whole genome shotgun (WGS) entry which is preliminary data.</text>
</comment>
<evidence type="ECO:0000256" key="5">
    <source>
        <dbReference type="ARBA" id="ARBA00023136"/>
    </source>
</evidence>
<feature type="domain" description="Palmitoyltransferase DHHC" evidence="9">
    <location>
        <begin position="121"/>
        <end position="271"/>
    </location>
</feature>
<organism evidence="10 11">
    <name type="scientific">Takifugu flavidus</name>
    <name type="common">sansaifugu</name>
    <dbReference type="NCBI Taxonomy" id="433684"/>
    <lineage>
        <taxon>Eukaryota</taxon>
        <taxon>Metazoa</taxon>
        <taxon>Chordata</taxon>
        <taxon>Craniata</taxon>
        <taxon>Vertebrata</taxon>
        <taxon>Euteleostomi</taxon>
        <taxon>Actinopterygii</taxon>
        <taxon>Neopterygii</taxon>
        <taxon>Teleostei</taxon>
        <taxon>Neoteleostei</taxon>
        <taxon>Acanthomorphata</taxon>
        <taxon>Eupercaria</taxon>
        <taxon>Tetraodontiformes</taxon>
        <taxon>Tetradontoidea</taxon>
        <taxon>Tetraodontidae</taxon>
        <taxon>Takifugu</taxon>
    </lineage>
</organism>
<evidence type="ECO:0000256" key="3">
    <source>
        <dbReference type="ARBA" id="ARBA00022692"/>
    </source>
</evidence>
<feature type="transmembrane region" description="Helical" evidence="7">
    <location>
        <begin position="212"/>
        <end position="231"/>
    </location>
</feature>
<evidence type="ECO:0000256" key="7">
    <source>
        <dbReference type="RuleBase" id="RU079119"/>
    </source>
</evidence>
<keyword evidence="11" id="KW-1185">Reference proteome</keyword>
<evidence type="ECO:0000256" key="1">
    <source>
        <dbReference type="ARBA" id="ARBA00004141"/>
    </source>
</evidence>
<comment type="subcellular location">
    <subcellularLocation>
        <location evidence="1">Membrane</location>
        <topology evidence="1">Multi-pass membrane protein</topology>
    </subcellularLocation>
</comment>
<dbReference type="InterPro" id="IPR039859">
    <property type="entry name" value="PFA4/ZDH16/20/ERF2-like"/>
</dbReference>
<keyword evidence="3 7" id="KW-0812">Transmembrane</keyword>
<evidence type="ECO:0000256" key="8">
    <source>
        <dbReference type="SAM" id="MobiDB-lite"/>
    </source>
</evidence>
<dbReference type="GO" id="GO:0006612">
    <property type="term" value="P:protein targeting to membrane"/>
    <property type="evidence" value="ECO:0007669"/>
    <property type="project" value="TreeGrafter"/>
</dbReference>
<comment type="catalytic activity">
    <reaction evidence="7">
        <text>L-cysteinyl-[protein] + hexadecanoyl-CoA = S-hexadecanoyl-L-cysteinyl-[protein] + CoA</text>
        <dbReference type="Rhea" id="RHEA:36683"/>
        <dbReference type="Rhea" id="RHEA-COMP:10131"/>
        <dbReference type="Rhea" id="RHEA-COMP:11032"/>
        <dbReference type="ChEBI" id="CHEBI:29950"/>
        <dbReference type="ChEBI" id="CHEBI:57287"/>
        <dbReference type="ChEBI" id="CHEBI:57379"/>
        <dbReference type="ChEBI" id="CHEBI:74151"/>
        <dbReference type="EC" id="2.3.1.225"/>
    </reaction>
</comment>